<dbReference type="PANTHER" id="PTHR21180">
    <property type="entry name" value="ENDONUCLEASE/EXONUCLEASE/PHOSPHATASE FAMILY DOMAIN-CONTAINING PROTEIN 1"/>
    <property type="match status" value="1"/>
</dbReference>
<evidence type="ECO:0008006" key="3">
    <source>
        <dbReference type="Google" id="ProtNLM"/>
    </source>
</evidence>
<dbReference type="PANTHER" id="PTHR21180:SF32">
    <property type="entry name" value="ENDONUCLEASE_EXONUCLEASE_PHOSPHATASE FAMILY DOMAIN-CONTAINING PROTEIN 1"/>
    <property type="match status" value="1"/>
</dbReference>
<dbReference type="STRING" id="1790137.AXE80_02210"/>
<protein>
    <recommendedName>
        <fullName evidence="3">Competence protein ComEA</fullName>
    </recommendedName>
</protein>
<keyword evidence="2" id="KW-1185">Reference proteome</keyword>
<dbReference type="InterPro" id="IPR010994">
    <property type="entry name" value="RuvA_2-like"/>
</dbReference>
<evidence type="ECO:0000313" key="2">
    <source>
        <dbReference type="Proteomes" id="UP000092967"/>
    </source>
</evidence>
<dbReference type="Proteomes" id="UP000092967">
    <property type="component" value="Chromosome"/>
</dbReference>
<dbReference type="Gene3D" id="1.10.150.280">
    <property type="entry name" value="AF1531-like domain"/>
    <property type="match status" value="1"/>
</dbReference>
<dbReference type="InterPro" id="IPR051675">
    <property type="entry name" value="Endo/Exo/Phosphatase_dom_1"/>
</dbReference>
<organism evidence="1 2">
    <name type="scientific">Wenyingzhuangia fucanilytica</name>
    <dbReference type="NCBI Taxonomy" id="1790137"/>
    <lineage>
        <taxon>Bacteria</taxon>
        <taxon>Pseudomonadati</taxon>
        <taxon>Bacteroidota</taxon>
        <taxon>Flavobacteriia</taxon>
        <taxon>Flavobacteriales</taxon>
        <taxon>Flavobacteriaceae</taxon>
        <taxon>Wenyingzhuangia</taxon>
    </lineage>
</organism>
<evidence type="ECO:0000313" key="1">
    <source>
        <dbReference type="EMBL" id="ANW95171.1"/>
    </source>
</evidence>
<dbReference type="SUPFAM" id="SSF47781">
    <property type="entry name" value="RuvA domain 2-like"/>
    <property type="match status" value="2"/>
</dbReference>
<sequence>MWFVHANKQEQVEFSTISNHLQSELDSIASLDEVINTKINPFNPNYLSDYKAYQLGMTVEQIDRLMAFRSSGKYINSPADFKRVTQVSDSLLAVMLPYFKFPDWVTKKNVAVKTVKIVVKDINTATQEALVKVKGIGAQRASNIIQYRKLLGGYTYDEQLKEVWGIPKEVLKTLQKEFKVLSKPNIDQLNVNTATVNQLSKIVYINYALAKSIVAYRTEVAEIQDLEELKIIRDFPKDKFNLISLYLHAY</sequence>
<reference evidence="1 2" key="1">
    <citation type="submission" date="2016-02" db="EMBL/GenBank/DDBJ databases">
        <authorList>
            <person name="Wen L."/>
            <person name="He K."/>
            <person name="Yang H."/>
        </authorList>
    </citation>
    <scope>NUCLEOTIDE SEQUENCE [LARGE SCALE GENOMIC DNA]</scope>
    <source>
        <strain evidence="1 2">CZ1127</strain>
    </source>
</reference>
<dbReference type="EMBL" id="CP014224">
    <property type="protein sequence ID" value="ANW95171.1"/>
    <property type="molecule type" value="Genomic_DNA"/>
</dbReference>
<gene>
    <name evidence="1" type="ORF">AXE80_02210</name>
</gene>
<dbReference type="AlphaFoldDB" id="A0A1B1Y333"/>
<dbReference type="Pfam" id="PF12836">
    <property type="entry name" value="HHH_3"/>
    <property type="match status" value="2"/>
</dbReference>
<proteinExistence type="predicted"/>
<name>A0A1B1Y333_9FLAO</name>
<accession>A0A1B1Y333</accession>
<dbReference type="KEGG" id="wfu:AXE80_02210"/>
<dbReference type="Gene3D" id="1.10.150.320">
    <property type="entry name" value="Photosystem II 12 kDa extrinsic protein"/>
    <property type="match status" value="1"/>
</dbReference>